<proteinExistence type="predicted"/>
<dbReference type="InterPro" id="IPR007461">
    <property type="entry name" value="Ysc84_actin-binding"/>
</dbReference>
<dbReference type="CDD" id="cd11524">
    <property type="entry name" value="SYLF"/>
    <property type="match status" value="1"/>
</dbReference>
<dbReference type="EMBL" id="UOEX01000421">
    <property type="protein sequence ID" value="VAW42176.1"/>
    <property type="molecule type" value="Genomic_DNA"/>
</dbReference>
<gene>
    <name evidence="2" type="ORF">MNBD_DELTA03-1452</name>
</gene>
<organism evidence="2">
    <name type="scientific">hydrothermal vent metagenome</name>
    <dbReference type="NCBI Taxonomy" id="652676"/>
    <lineage>
        <taxon>unclassified sequences</taxon>
        <taxon>metagenomes</taxon>
        <taxon>ecological metagenomes</taxon>
    </lineage>
</organism>
<protein>
    <recommendedName>
        <fullName evidence="1">Ysc84 actin-binding domain-containing protein</fullName>
    </recommendedName>
</protein>
<dbReference type="AlphaFoldDB" id="A0A3B0WCA3"/>
<accession>A0A3B0WCA3</accession>
<feature type="domain" description="Ysc84 actin-binding" evidence="1">
    <location>
        <begin position="102"/>
        <end position="180"/>
    </location>
</feature>
<evidence type="ECO:0000313" key="2">
    <source>
        <dbReference type="EMBL" id="VAW42176.1"/>
    </source>
</evidence>
<name>A0A3B0WCA3_9ZZZZ</name>
<dbReference type="Pfam" id="PF04366">
    <property type="entry name" value="Ysc84"/>
    <property type="match status" value="1"/>
</dbReference>
<reference evidence="2" key="1">
    <citation type="submission" date="2018-06" db="EMBL/GenBank/DDBJ databases">
        <authorList>
            <person name="Zhirakovskaya E."/>
        </authorList>
    </citation>
    <scope>NUCLEOTIDE SEQUENCE</scope>
</reference>
<evidence type="ECO:0000259" key="1">
    <source>
        <dbReference type="Pfam" id="PF04366"/>
    </source>
</evidence>
<sequence>MKKKLSIIVLSTALLYPSFAGAGWNPMPSKAVSQQKIKNSEVTKTIAAFKNNVPRLKVFFDKAYGYAVFPSVGKGGFYIGGAYGKGEVYRHNKLIGTSSMTQITIGPQIGGQIYSELIFFKDKYALNRFITNGFTFDAQVSAVAVTTGSSLDADYNNSVAIFTRAKSGLMFEATVGGQKFTFTPLY</sequence>